<evidence type="ECO:0000313" key="1">
    <source>
        <dbReference type="EMBL" id="KAK5812587.1"/>
    </source>
</evidence>
<dbReference type="PANTHER" id="PTHR47592:SF27">
    <property type="entry name" value="OS08G0421700 PROTEIN"/>
    <property type="match status" value="1"/>
</dbReference>
<evidence type="ECO:0000313" key="2">
    <source>
        <dbReference type="Proteomes" id="UP001358586"/>
    </source>
</evidence>
<reference evidence="1 2" key="1">
    <citation type="submission" date="2023-03" db="EMBL/GenBank/DDBJ databases">
        <title>WGS of Gossypium arboreum.</title>
        <authorList>
            <person name="Yu D."/>
        </authorList>
    </citation>
    <scope>NUCLEOTIDE SEQUENCE [LARGE SCALE GENOMIC DNA]</scope>
    <source>
        <tissue evidence="1">Leaf</tissue>
    </source>
</reference>
<organism evidence="1 2">
    <name type="scientific">Gossypium arboreum</name>
    <name type="common">Tree cotton</name>
    <name type="synonym">Gossypium nanking</name>
    <dbReference type="NCBI Taxonomy" id="29729"/>
    <lineage>
        <taxon>Eukaryota</taxon>
        <taxon>Viridiplantae</taxon>
        <taxon>Streptophyta</taxon>
        <taxon>Embryophyta</taxon>
        <taxon>Tracheophyta</taxon>
        <taxon>Spermatophyta</taxon>
        <taxon>Magnoliopsida</taxon>
        <taxon>eudicotyledons</taxon>
        <taxon>Gunneridae</taxon>
        <taxon>Pentapetalae</taxon>
        <taxon>rosids</taxon>
        <taxon>malvids</taxon>
        <taxon>Malvales</taxon>
        <taxon>Malvaceae</taxon>
        <taxon>Malvoideae</taxon>
        <taxon>Gossypium</taxon>
    </lineage>
</organism>
<dbReference type="PANTHER" id="PTHR47592">
    <property type="entry name" value="PBF68 PROTEIN"/>
    <property type="match status" value="1"/>
</dbReference>
<proteinExistence type="predicted"/>
<name>A0ABR0P2B3_GOSAR</name>
<protein>
    <recommendedName>
        <fullName evidence="3">UBN2 domain-containing protein</fullName>
    </recommendedName>
</protein>
<sequence length="250" mass="29311">MSHTLNNSSNSTIEVIVAAQAQAASQTLPVTISHNENPVKFTGENFKTWQQKMLFYLTMLNMKTFLKDDPPIFRVDEKDAIIAFNIVKAWNNFDFLCCNYILKRLSDEIYEIYSIKKKAKKLRVSLDHKYKTEDVGAKKFIVSKFLNFVMVDSKAVVNQVQEFQLIIHGILVEGMYISESFQITTIIEKLPPTWNDFNNCLKHKRKEIKVENLIVRLRIEEDNRGRYLCEEYHRLHKRQNSSRISRLLVS</sequence>
<comment type="caution">
    <text evidence="1">The sequence shown here is derived from an EMBL/GenBank/DDBJ whole genome shotgun (WGS) entry which is preliminary data.</text>
</comment>
<dbReference type="Proteomes" id="UP001358586">
    <property type="component" value="Chromosome 8"/>
</dbReference>
<keyword evidence="2" id="KW-1185">Reference proteome</keyword>
<dbReference type="EMBL" id="JARKNE010000008">
    <property type="protein sequence ID" value="KAK5812587.1"/>
    <property type="molecule type" value="Genomic_DNA"/>
</dbReference>
<dbReference type="Pfam" id="PF14223">
    <property type="entry name" value="Retrotran_gag_2"/>
    <property type="match status" value="1"/>
</dbReference>
<evidence type="ECO:0008006" key="3">
    <source>
        <dbReference type="Google" id="ProtNLM"/>
    </source>
</evidence>
<gene>
    <name evidence="1" type="ORF">PVK06_028023</name>
</gene>
<accession>A0ABR0P2B3</accession>